<comment type="similarity">
    <text evidence="3 9">Belongs to the class-II aminoacyl-tRNA synthetase family. HisZ subfamily.</text>
</comment>
<dbReference type="InterPro" id="IPR004517">
    <property type="entry name" value="HisZ"/>
</dbReference>
<dbReference type="RefSeq" id="WP_004803291.1">
    <property type="nucleotide sequence ID" value="NZ_KB446648.1"/>
</dbReference>
<feature type="binding site" evidence="10">
    <location>
        <begin position="262"/>
        <end position="263"/>
    </location>
    <ligand>
        <name>L-histidine</name>
        <dbReference type="ChEBI" id="CHEBI:57595"/>
    </ligand>
</feature>
<comment type="pathway">
    <text evidence="2 9">Amino-acid biosynthesis; L-histidine biosynthesis; L-histidine from 5-phospho-alpha-D-ribose 1-diphosphate: step 1/9.</text>
</comment>
<dbReference type="Pfam" id="PF13393">
    <property type="entry name" value="tRNA-synt_His"/>
    <property type="match status" value="1"/>
</dbReference>
<dbReference type="GO" id="GO:0000105">
    <property type="term" value="P:L-histidine biosynthetic process"/>
    <property type="evidence" value="ECO:0007669"/>
    <property type="project" value="UniProtKB-UniRule"/>
</dbReference>
<dbReference type="OrthoDB" id="9800814at2"/>
<dbReference type="STRING" id="999415.HMPREF9943_01322"/>
<evidence type="ECO:0000256" key="1">
    <source>
        <dbReference type="ARBA" id="ARBA00004496"/>
    </source>
</evidence>
<evidence type="ECO:0000256" key="10">
    <source>
        <dbReference type="PIRSR" id="PIRSR001549-1"/>
    </source>
</evidence>
<dbReference type="GO" id="GO:0005737">
    <property type="term" value="C:cytoplasm"/>
    <property type="evidence" value="ECO:0007669"/>
    <property type="project" value="UniProtKB-SubCell"/>
</dbReference>
<dbReference type="AlphaFoldDB" id="M2Q290"/>
<dbReference type="InterPro" id="IPR004516">
    <property type="entry name" value="HisRS/HisZ"/>
</dbReference>
<dbReference type="InterPro" id="IPR041715">
    <property type="entry name" value="HisRS-like_core"/>
</dbReference>
<keyword evidence="6 9" id="KW-0028">Amino-acid biosynthesis</keyword>
<evidence type="ECO:0000256" key="3">
    <source>
        <dbReference type="ARBA" id="ARBA00005539"/>
    </source>
</evidence>
<keyword evidence="7 9" id="KW-0368">Histidine biosynthesis</keyword>
<protein>
    <recommendedName>
        <fullName evidence="4 9">ATP phosphoribosyltransferase regulatory subunit</fullName>
    </recommendedName>
</protein>
<evidence type="ECO:0000256" key="9">
    <source>
        <dbReference type="HAMAP-Rule" id="MF_00125"/>
    </source>
</evidence>
<evidence type="ECO:0000256" key="4">
    <source>
        <dbReference type="ARBA" id="ARBA00020397"/>
    </source>
</evidence>
<evidence type="ECO:0000313" key="12">
    <source>
        <dbReference type="EMBL" id="EMD16396.1"/>
    </source>
</evidence>
<dbReference type="EMBL" id="AGEJ01000021">
    <property type="protein sequence ID" value="EMD16396.1"/>
    <property type="molecule type" value="Genomic_DNA"/>
</dbReference>
<organism evidence="12 13">
    <name type="scientific">Eggerthia catenaformis OT 569 = DSM 20559</name>
    <dbReference type="NCBI Taxonomy" id="999415"/>
    <lineage>
        <taxon>Bacteria</taxon>
        <taxon>Bacillati</taxon>
        <taxon>Bacillota</taxon>
        <taxon>Erysipelotrichia</taxon>
        <taxon>Erysipelotrichales</taxon>
        <taxon>Coprobacillaceae</taxon>
        <taxon>Eggerthia</taxon>
    </lineage>
</organism>
<dbReference type="Proteomes" id="UP000011758">
    <property type="component" value="Unassembled WGS sequence"/>
</dbReference>
<reference evidence="12 13" key="1">
    <citation type="submission" date="2013-02" db="EMBL/GenBank/DDBJ databases">
        <title>The Genome Sequence of Lactobacillus catenaformis F0143.</title>
        <authorList>
            <consortium name="The Broad Institute Genome Sequencing Platform"/>
            <person name="Earl A."/>
            <person name="Ward D."/>
            <person name="Feldgarden M."/>
            <person name="Gevers D."/>
            <person name="Izard J."/>
            <person name="Blanton J.M."/>
            <person name="Mathney J."/>
            <person name="Dewhirst F.E."/>
            <person name="Young S.K."/>
            <person name="Zeng Q."/>
            <person name="Gargeya S."/>
            <person name="Fitzgerald M."/>
            <person name="Haas B."/>
            <person name="Abouelleil A."/>
            <person name="Alvarado L."/>
            <person name="Arachchi H.M."/>
            <person name="Berlin A."/>
            <person name="Chapman S.B."/>
            <person name="Gearin G."/>
            <person name="Goldberg J."/>
            <person name="Griggs A."/>
            <person name="Gujja S."/>
            <person name="Hansen M."/>
            <person name="Heiman D."/>
            <person name="Howarth C."/>
            <person name="Larimer J."/>
            <person name="Lui A."/>
            <person name="MacDonald P.J.P."/>
            <person name="McCowen C."/>
            <person name="Montmayeur A."/>
            <person name="Murphy C."/>
            <person name="Neiman D."/>
            <person name="Pearson M."/>
            <person name="Priest M."/>
            <person name="Roberts A."/>
            <person name="Saif S."/>
            <person name="Shea T."/>
            <person name="Sisk P."/>
            <person name="Stolte C."/>
            <person name="Sykes S."/>
            <person name="Wortman J."/>
            <person name="Nusbaum C."/>
            <person name="Birren B."/>
        </authorList>
    </citation>
    <scope>NUCLEOTIDE SEQUENCE [LARGE SCALE GENOMIC DNA]</scope>
    <source>
        <strain evidence="12 13">OT 569</strain>
    </source>
</reference>
<dbReference type="PIRSF" id="PIRSF001549">
    <property type="entry name" value="His-tRNA_synth"/>
    <property type="match status" value="1"/>
</dbReference>
<feature type="binding site" evidence="10">
    <location>
        <begin position="80"/>
        <end position="82"/>
    </location>
    <ligand>
        <name>L-histidine</name>
        <dbReference type="ChEBI" id="CHEBI:57595"/>
    </ligand>
</feature>
<evidence type="ECO:0000256" key="6">
    <source>
        <dbReference type="ARBA" id="ARBA00022605"/>
    </source>
</evidence>
<accession>M2Q290</accession>
<dbReference type="eggNOG" id="COG3705">
    <property type="taxonomic scope" value="Bacteria"/>
</dbReference>
<evidence type="ECO:0000256" key="8">
    <source>
        <dbReference type="ARBA" id="ARBA00025246"/>
    </source>
</evidence>
<comment type="caution">
    <text evidence="12">The sequence shown here is derived from an EMBL/GenBank/DDBJ whole genome shotgun (WGS) entry which is preliminary data.</text>
</comment>
<name>M2Q290_9FIRM</name>
<evidence type="ECO:0000256" key="5">
    <source>
        <dbReference type="ARBA" id="ARBA00022490"/>
    </source>
</evidence>
<dbReference type="CDD" id="cd00773">
    <property type="entry name" value="HisRS-like_core"/>
    <property type="match status" value="1"/>
</dbReference>
<dbReference type="UniPathway" id="UPA00031">
    <property type="reaction ID" value="UER00006"/>
</dbReference>
<dbReference type="GO" id="GO:0006427">
    <property type="term" value="P:histidyl-tRNA aminoacylation"/>
    <property type="evidence" value="ECO:0007669"/>
    <property type="project" value="TreeGrafter"/>
</dbReference>
<comment type="subunit">
    <text evidence="9">Heteromultimer composed of HisG and HisZ subunits.</text>
</comment>
<feature type="binding site" evidence="10">
    <location>
        <position position="107"/>
    </location>
    <ligand>
        <name>L-histidine</name>
        <dbReference type="ChEBI" id="CHEBI:57595"/>
    </ligand>
</feature>
<dbReference type="GO" id="GO:0004821">
    <property type="term" value="F:histidine-tRNA ligase activity"/>
    <property type="evidence" value="ECO:0007669"/>
    <property type="project" value="TreeGrafter"/>
</dbReference>
<dbReference type="GO" id="GO:0140096">
    <property type="term" value="F:catalytic activity, acting on a protein"/>
    <property type="evidence" value="ECO:0007669"/>
    <property type="project" value="UniProtKB-ARBA"/>
</dbReference>
<dbReference type="PANTHER" id="PTHR43707:SF6">
    <property type="entry name" value="ATP PHOSPHORIBOSYLTRANSFERASE REGULATORY SUBUNIT"/>
    <property type="match status" value="1"/>
</dbReference>
<keyword evidence="5 9" id="KW-0963">Cytoplasm</keyword>
<feature type="binding site" evidence="10">
    <location>
        <position position="121"/>
    </location>
    <ligand>
        <name>L-histidine</name>
        <dbReference type="ChEBI" id="CHEBI:57595"/>
    </ligand>
</feature>
<keyword evidence="13" id="KW-1185">Reference proteome</keyword>
<dbReference type="GO" id="GO:0016740">
    <property type="term" value="F:transferase activity"/>
    <property type="evidence" value="ECO:0007669"/>
    <property type="project" value="UniProtKB-ARBA"/>
</dbReference>
<comment type="miscellaneous">
    <text evidence="9">This function is generally fulfilled by the C-terminal part of HisG, which is missing in some bacteria such as this one.</text>
</comment>
<gene>
    <name evidence="9" type="primary">hisZ</name>
    <name evidence="12" type="ORF">HMPREF9943_01322</name>
</gene>
<comment type="subcellular location">
    <subcellularLocation>
        <location evidence="1 9">Cytoplasm</location>
    </subcellularLocation>
</comment>
<sequence>MDEFKYLIPEESADATSLNAELLRNIEGKLRNIFNHHNYQELMLPAFEYADLYQTVRNEDEESMFLFVGSEGKRITLRTDFTVPIARLYNASGNGIKRYSYFGAVYRSQQRHKGRHTELYQSGIELMGLEGRKGDQECLRIIEETMLSLNMKSLKLELGSASFYHRLLELADDQRLISILKKKSVSDMEQFIASHSYSDDLNHLLSQLLVSFGTIDELKTIKSYVSDKRLLASIEELEELYEISAMKSQMIFDLAMVPTQSYYTGVMFKGYSSYSPYLILSGGRYDHLLSYFDSHTPSVGFSYHMNTLTKAVIKEREDHD</sequence>
<dbReference type="SUPFAM" id="SSF55681">
    <property type="entry name" value="Class II aaRS and biotin synthetases"/>
    <property type="match status" value="1"/>
</dbReference>
<evidence type="ECO:0000256" key="2">
    <source>
        <dbReference type="ARBA" id="ARBA00004667"/>
    </source>
</evidence>
<comment type="function">
    <text evidence="8 9">Required for the first step of histidine biosynthesis. May allow the feedback regulation of ATP phosphoribosyltransferase activity by histidine.</text>
</comment>
<dbReference type="Gene3D" id="3.30.930.10">
    <property type="entry name" value="Bira Bifunctional Protein, Domain 2"/>
    <property type="match status" value="1"/>
</dbReference>
<feature type="binding site" evidence="10">
    <location>
        <position position="125"/>
    </location>
    <ligand>
        <name>L-histidine</name>
        <dbReference type="ChEBI" id="CHEBI:57595"/>
    </ligand>
</feature>
<evidence type="ECO:0000256" key="7">
    <source>
        <dbReference type="ARBA" id="ARBA00023102"/>
    </source>
</evidence>
<proteinExistence type="inferred from homology"/>
<evidence type="ECO:0000313" key="13">
    <source>
        <dbReference type="Proteomes" id="UP000011758"/>
    </source>
</evidence>
<dbReference type="HAMAP" id="MF_00125">
    <property type="entry name" value="HisZ"/>
    <property type="match status" value="1"/>
</dbReference>
<dbReference type="InterPro" id="IPR045864">
    <property type="entry name" value="aa-tRNA-synth_II/BPL/LPL"/>
</dbReference>
<feature type="domain" description="Class II Histidinyl-tRNA synthetase (HisRS)-like catalytic core" evidence="11">
    <location>
        <begin position="19"/>
        <end position="308"/>
    </location>
</feature>
<dbReference type="PANTHER" id="PTHR43707">
    <property type="entry name" value="HISTIDYL-TRNA SYNTHETASE"/>
    <property type="match status" value="1"/>
</dbReference>
<evidence type="ECO:0000259" key="11">
    <source>
        <dbReference type="Pfam" id="PF13393"/>
    </source>
</evidence>